<comment type="subunit">
    <text evidence="4">Homodimer.</text>
</comment>
<dbReference type="InterPro" id="IPR024084">
    <property type="entry name" value="IsoPropMal-DH-like_dom"/>
</dbReference>
<dbReference type="EMBL" id="VKDB01000002">
    <property type="protein sequence ID" value="TSA87452.1"/>
    <property type="molecule type" value="Genomic_DNA"/>
</dbReference>
<comment type="cofactor">
    <cofactor evidence="2">
        <name>Mg(2+)</name>
        <dbReference type="ChEBI" id="CHEBI:18420"/>
    </cofactor>
</comment>
<keyword evidence="7" id="KW-0329">Glyoxylate bypass</keyword>
<dbReference type="FunFam" id="3.40.718.10:FF:000020">
    <property type="entry name" value="Isocitrate dehydrogenase"/>
    <property type="match status" value="1"/>
</dbReference>
<dbReference type="GO" id="GO:0004449">
    <property type="term" value="F:isocitrate dehydrogenase (NAD+) activity"/>
    <property type="evidence" value="ECO:0007669"/>
    <property type="project" value="TreeGrafter"/>
</dbReference>
<keyword evidence="13" id="KW-0464">Manganese</keyword>
<protein>
    <recommendedName>
        <fullName evidence="6">Isocitrate dehydrogenase [NADP]</fullName>
        <ecNumber evidence="5">1.1.1.42</ecNumber>
    </recommendedName>
    <alternativeName>
        <fullName evidence="15">IDP</fullName>
    </alternativeName>
    <alternativeName>
        <fullName evidence="16">NADP(+)-specific ICDH</fullName>
    </alternativeName>
    <alternativeName>
        <fullName evidence="17">Oxalosuccinate decarboxylase</fullName>
    </alternativeName>
</protein>
<dbReference type="RefSeq" id="WP_143719411.1">
    <property type="nucleotide sequence ID" value="NZ_VKDB01000002.1"/>
</dbReference>
<evidence type="ECO:0000256" key="4">
    <source>
        <dbReference type="ARBA" id="ARBA00011738"/>
    </source>
</evidence>
<accession>A0A553V4T1</accession>
<dbReference type="SUPFAM" id="SSF53659">
    <property type="entry name" value="Isocitrate/Isopropylmalate dehydrogenase-like"/>
    <property type="match status" value="1"/>
</dbReference>
<evidence type="ECO:0000256" key="15">
    <source>
        <dbReference type="ARBA" id="ARBA00029765"/>
    </source>
</evidence>
<evidence type="ECO:0000256" key="5">
    <source>
        <dbReference type="ARBA" id="ARBA00013013"/>
    </source>
</evidence>
<evidence type="ECO:0000256" key="11">
    <source>
        <dbReference type="ARBA" id="ARBA00022857"/>
    </source>
</evidence>
<evidence type="ECO:0000256" key="8">
    <source>
        <dbReference type="ARBA" id="ARBA00022532"/>
    </source>
</evidence>
<dbReference type="PROSITE" id="PS00470">
    <property type="entry name" value="IDH_IMDH"/>
    <property type="match status" value="1"/>
</dbReference>
<dbReference type="PANTHER" id="PTHR11835:SF43">
    <property type="entry name" value="ISOPROPYLMALATE DEHYDROGENASE-LIKE DOMAIN-CONTAINING PROTEIN"/>
    <property type="match status" value="1"/>
</dbReference>
<evidence type="ECO:0000259" key="19">
    <source>
        <dbReference type="SMART" id="SM01329"/>
    </source>
</evidence>
<evidence type="ECO:0000256" key="3">
    <source>
        <dbReference type="ARBA" id="ARBA00007769"/>
    </source>
</evidence>
<dbReference type="GO" id="GO:0006097">
    <property type="term" value="P:glyoxylate cycle"/>
    <property type="evidence" value="ECO:0007669"/>
    <property type="project" value="UniProtKB-KW"/>
</dbReference>
<feature type="domain" description="Isopropylmalate dehydrogenase-like" evidence="19">
    <location>
        <begin position="19"/>
        <end position="349"/>
    </location>
</feature>
<comment type="similarity">
    <text evidence="3">Belongs to the isocitrate and isopropylmalate dehydrogenases family.</text>
</comment>
<dbReference type="InterPro" id="IPR040978">
    <property type="entry name" value="Isocitrate_DH_TT1725_C"/>
</dbReference>
<proteinExistence type="inferred from homology"/>
<name>A0A553V4T1_9DEIO</name>
<dbReference type="OrthoDB" id="56663at2"/>
<keyword evidence="21" id="KW-1185">Reference proteome</keyword>
<evidence type="ECO:0000256" key="12">
    <source>
        <dbReference type="ARBA" id="ARBA00023002"/>
    </source>
</evidence>
<dbReference type="GO" id="GO:0000287">
    <property type="term" value="F:magnesium ion binding"/>
    <property type="evidence" value="ECO:0007669"/>
    <property type="project" value="InterPro"/>
</dbReference>
<dbReference type="GO" id="GO:0006102">
    <property type="term" value="P:isocitrate metabolic process"/>
    <property type="evidence" value="ECO:0007669"/>
    <property type="project" value="TreeGrafter"/>
</dbReference>
<dbReference type="Gene3D" id="3.30.70.1570">
    <property type="match status" value="1"/>
</dbReference>
<evidence type="ECO:0000256" key="6">
    <source>
        <dbReference type="ARBA" id="ARBA00019562"/>
    </source>
</evidence>
<keyword evidence="11" id="KW-0521">NADP</keyword>
<evidence type="ECO:0000256" key="2">
    <source>
        <dbReference type="ARBA" id="ARBA00001946"/>
    </source>
</evidence>
<evidence type="ECO:0000256" key="10">
    <source>
        <dbReference type="ARBA" id="ARBA00022842"/>
    </source>
</evidence>
<keyword evidence="8" id="KW-0816">Tricarboxylic acid cycle</keyword>
<comment type="caution">
    <text evidence="20">The sequence shown here is derived from an EMBL/GenBank/DDBJ whole genome shotgun (WGS) entry which is preliminary data.</text>
</comment>
<dbReference type="EC" id="1.1.1.42" evidence="5"/>
<evidence type="ECO:0000256" key="9">
    <source>
        <dbReference type="ARBA" id="ARBA00022723"/>
    </source>
</evidence>
<dbReference type="InterPro" id="IPR014273">
    <property type="entry name" value="Isocitrate_DH_bac-typ"/>
</dbReference>
<evidence type="ECO:0000256" key="14">
    <source>
        <dbReference type="ARBA" id="ARBA00023554"/>
    </source>
</evidence>
<reference evidence="20 21" key="1">
    <citation type="submission" date="2019-07" db="EMBL/GenBank/DDBJ databases">
        <title>Deinococcus detaillus sp. nov., isolated from humus soil in Antarctica.</title>
        <authorList>
            <person name="Zhang K."/>
        </authorList>
    </citation>
    <scope>NUCLEOTIDE SEQUENCE [LARGE SCALE GENOMIC DNA]</scope>
    <source>
        <strain evidence="20 21">H1</strain>
    </source>
</reference>
<dbReference type="GO" id="GO:0006099">
    <property type="term" value="P:tricarboxylic acid cycle"/>
    <property type="evidence" value="ECO:0007669"/>
    <property type="project" value="UniProtKB-KW"/>
</dbReference>
<gene>
    <name evidence="20" type="ORF">FNU79_02925</name>
</gene>
<dbReference type="NCBIfam" id="TIGR02924">
    <property type="entry name" value="ICDH_alpha"/>
    <property type="match status" value="1"/>
</dbReference>
<evidence type="ECO:0000256" key="18">
    <source>
        <dbReference type="ARBA" id="ARBA00046127"/>
    </source>
</evidence>
<keyword evidence="9" id="KW-0479">Metal-binding</keyword>
<dbReference type="SMART" id="SM01329">
    <property type="entry name" value="Iso_dh"/>
    <property type="match status" value="1"/>
</dbReference>
<dbReference type="GO" id="GO:0004450">
    <property type="term" value="F:isocitrate dehydrogenase (NADP+) activity"/>
    <property type="evidence" value="ECO:0007669"/>
    <property type="project" value="UniProtKB-EC"/>
</dbReference>
<comment type="catalytic activity">
    <reaction evidence="14">
        <text>D-threo-isocitrate + NADP(+) = 2-oxoglutarate + CO2 + NADPH</text>
        <dbReference type="Rhea" id="RHEA:19629"/>
        <dbReference type="ChEBI" id="CHEBI:15562"/>
        <dbReference type="ChEBI" id="CHEBI:16526"/>
        <dbReference type="ChEBI" id="CHEBI:16810"/>
        <dbReference type="ChEBI" id="CHEBI:57783"/>
        <dbReference type="ChEBI" id="CHEBI:58349"/>
        <dbReference type="EC" id="1.1.1.42"/>
    </reaction>
</comment>
<keyword evidence="10" id="KW-0460">Magnesium</keyword>
<keyword evidence="12 20" id="KW-0560">Oxidoreductase</keyword>
<dbReference type="InterPro" id="IPR019818">
    <property type="entry name" value="IsoCit/isopropylmalate_DH_CS"/>
</dbReference>
<evidence type="ECO:0000313" key="21">
    <source>
        <dbReference type="Proteomes" id="UP000316092"/>
    </source>
</evidence>
<evidence type="ECO:0000313" key="20">
    <source>
        <dbReference type="EMBL" id="TSA87452.1"/>
    </source>
</evidence>
<organism evidence="20 21">
    <name type="scientific">Deinococcus detaillensis</name>
    <dbReference type="NCBI Taxonomy" id="2592048"/>
    <lineage>
        <taxon>Bacteria</taxon>
        <taxon>Thermotogati</taxon>
        <taxon>Deinococcota</taxon>
        <taxon>Deinococci</taxon>
        <taxon>Deinococcales</taxon>
        <taxon>Deinococcaceae</taxon>
        <taxon>Deinococcus</taxon>
    </lineage>
</organism>
<evidence type="ECO:0000256" key="16">
    <source>
        <dbReference type="ARBA" id="ARBA00029990"/>
    </source>
</evidence>
<evidence type="ECO:0000256" key="7">
    <source>
        <dbReference type="ARBA" id="ARBA00022435"/>
    </source>
</evidence>
<evidence type="ECO:0000256" key="17">
    <source>
        <dbReference type="ARBA" id="ARBA00031098"/>
    </source>
</evidence>
<dbReference type="NCBIfam" id="NF006673">
    <property type="entry name" value="PRK09222.1"/>
    <property type="match status" value="1"/>
</dbReference>
<dbReference type="GO" id="GO:0051287">
    <property type="term" value="F:NAD binding"/>
    <property type="evidence" value="ECO:0007669"/>
    <property type="project" value="InterPro"/>
</dbReference>
<dbReference type="InterPro" id="IPR046997">
    <property type="entry name" value="Isocitrate_DH_TT1725_C_sf"/>
</dbReference>
<dbReference type="Pfam" id="PF00180">
    <property type="entry name" value="Iso_dh"/>
    <property type="match status" value="1"/>
</dbReference>
<dbReference type="PANTHER" id="PTHR11835">
    <property type="entry name" value="DECARBOXYLATING DEHYDROGENASES-ISOCITRATE, ISOPROPYLMALATE, TARTRATE"/>
    <property type="match status" value="1"/>
</dbReference>
<dbReference type="AlphaFoldDB" id="A0A553V4T1"/>
<evidence type="ECO:0000256" key="1">
    <source>
        <dbReference type="ARBA" id="ARBA00001936"/>
    </source>
</evidence>
<comment type="cofactor">
    <cofactor evidence="1">
        <name>Mn(2+)</name>
        <dbReference type="ChEBI" id="CHEBI:29035"/>
    </cofactor>
</comment>
<dbReference type="Gene3D" id="3.40.718.10">
    <property type="entry name" value="Isopropylmalate Dehydrogenase"/>
    <property type="match status" value="1"/>
</dbReference>
<dbReference type="Proteomes" id="UP000316092">
    <property type="component" value="Unassembled WGS sequence"/>
</dbReference>
<evidence type="ECO:0000256" key="13">
    <source>
        <dbReference type="ARBA" id="ARBA00023211"/>
    </source>
</evidence>
<comment type="function">
    <text evidence="18">Catalyzes the oxidative decarboxylation of isocitrate to 2-oxoglutarate and carbon dioxide with the concomitant reduction of NADP(+).</text>
</comment>
<sequence>MSSTLTAPHPASPVLTAVPVAITRGDGIGPEIMSATLRVLAAAGARIDTREVRMGEAVYLGGHTSGLAPDAWDVLRSTGVLLKAPITTPQGGGYKSLNVTLRKSLGLYANVRPCRAYAPYVTTHHPAMDLVIIRENEEDLYAGIEHRQTREVIQCLKLITRDGCEKIVRYAFEYARQHNRRKVTALSKDNIMKLTDGLFHRVFDEIRTEYPELEAEHQIIDIGTARVATRPELYDVIVTLNLYGDILSDVAAEVAGSVGLAGSANIGAKFAMFEAIHGSAPDIAGQNIANPSGLLQSAVLMLEYLGQPDIASTISNAWLKTLEDGLHTRDIASEQTRQVLGTQEFADAVIERLGQFPVHLKPTPTPREAAEPPKMRPRAPITKQLVGTDVFFEWFEGERDPEALAAVLQSAQLEHLPLLMMTNRGVKVWPQGIPETFKSDHWRCRFLSDGSITHADVLALLSNLNQTGLDFIKTEHLYTFDGVPGYTLGQGQ</sequence>
<dbReference type="Pfam" id="PF18324">
    <property type="entry name" value="Isocitrate_DH_C_bact"/>
    <property type="match status" value="1"/>
</dbReference>